<organism evidence="1 2">
    <name type="scientific">Willisornis vidua</name>
    <name type="common">Xingu scale-backed antbird</name>
    <dbReference type="NCBI Taxonomy" id="1566151"/>
    <lineage>
        <taxon>Eukaryota</taxon>
        <taxon>Metazoa</taxon>
        <taxon>Chordata</taxon>
        <taxon>Craniata</taxon>
        <taxon>Vertebrata</taxon>
        <taxon>Euteleostomi</taxon>
        <taxon>Archelosauria</taxon>
        <taxon>Archosauria</taxon>
        <taxon>Dinosauria</taxon>
        <taxon>Saurischia</taxon>
        <taxon>Theropoda</taxon>
        <taxon>Coelurosauria</taxon>
        <taxon>Aves</taxon>
        <taxon>Neognathae</taxon>
        <taxon>Neoaves</taxon>
        <taxon>Telluraves</taxon>
        <taxon>Australaves</taxon>
        <taxon>Passeriformes</taxon>
        <taxon>Thamnophilidae</taxon>
        <taxon>Willisornis</taxon>
    </lineage>
</organism>
<evidence type="ECO:0000313" key="1">
    <source>
        <dbReference type="EMBL" id="KAJ7403748.1"/>
    </source>
</evidence>
<comment type="caution">
    <text evidence="1">The sequence shown here is derived from an EMBL/GenBank/DDBJ whole genome shotgun (WGS) entry which is preliminary data.</text>
</comment>
<proteinExistence type="predicted"/>
<gene>
    <name evidence="1" type="ORF">WISP_149325</name>
</gene>
<keyword evidence="2" id="KW-1185">Reference proteome</keyword>
<dbReference type="Proteomes" id="UP001145742">
    <property type="component" value="Unassembled WGS sequence"/>
</dbReference>
<sequence length="131" mass="15310">MEVMERAQRRATKLVKGLEHKSCEELLMELGLLSLENKRLRDDLITLYNHPKAGCSQVGISLFSQATNNRMRGHSLKLLQERFHLDIRKNLFTERVLRHWNGLPREAVESPLLEVFKERLYVALRAIVCLM</sequence>
<protein>
    <submittedName>
        <fullName evidence="1">Uncharacterized protein</fullName>
    </submittedName>
</protein>
<name>A0ABQ9CNW3_9PASS</name>
<evidence type="ECO:0000313" key="2">
    <source>
        <dbReference type="Proteomes" id="UP001145742"/>
    </source>
</evidence>
<dbReference type="EMBL" id="WHWB01034810">
    <property type="protein sequence ID" value="KAJ7403748.1"/>
    <property type="molecule type" value="Genomic_DNA"/>
</dbReference>
<reference evidence="1" key="1">
    <citation type="submission" date="2019-10" db="EMBL/GenBank/DDBJ databases">
        <authorList>
            <person name="Soares A.E.R."/>
            <person name="Aleixo A."/>
            <person name="Schneider P."/>
            <person name="Miyaki C.Y."/>
            <person name="Schneider M.P."/>
            <person name="Mello C."/>
            <person name="Vasconcelos A.T.R."/>
        </authorList>
    </citation>
    <scope>NUCLEOTIDE SEQUENCE</scope>
    <source>
        <tissue evidence="1">Muscle</tissue>
    </source>
</reference>
<accession>A0ABQ9CNW3</accession>